<dbReference type="Pfam" id="PF00248">
    <property type="entry name" value="Aldo_ket_red"/>
    <property type="match status" value="1"/>
</dbReference>
<dbReference type="InterPro" id="IPR050791">
    <property type="entry name" value="Aldo-Keto_reductase"/>
</dbReference>
<gene>
    <name evidence="3" type="ORF">CTOB1V02_LOCUS16822</name>
</gene>
<protein>
    <recommendedName>
        <fullName evidence="2">NADP-dependent oxidoreductase domain-containing protein</fullName>
    </recommendedName>
</protein>
<dbReference type="InterPro" id="IPR036812">
    <property type="entry name" value="NAD(P)_OxRdtase_dom_sf"/>
</dbReference>
<dbReference type="GO" id="GO:0016491">
    <property type="term" value="F:oxidoreductase activity"/>
    <property type="evidence" value="ECO:0007669"/>
    <property type="project" value="UniProtKB-KW"/>
</dbReference>
<name>A0A7R8WVK1_9CRUS</name>
<dbReference type="OrthoDB" id="48988at2759"/>
<dbReference type="PANTHER" id="PTHR43625:SF40">
    <property type="entry name" value="ALDO-KETO REDUCTASE YAKC [NADP(+)]"/>
    <property type="match status" value="1"/>
</dbReference>
<evidence type="ECO:0000313" key="3">
    <source>
        <dbReference type="EMBL" id="CAD7239007.1"/>
    </source>
</evidence>
<keyword evidence="1" id="KW-0560">Oxidoreductase</keyword>
<evidence type="ECO:0000256" key="1">
    <source>
        <dbReference type="ARBA" id="ARBA00023002"/>
    </source>
</evidence>
<sequence length="169" mass="18401">MKKRQLLSNGTRVSEVGLGCMSFAGFYGPTTETEAHGTLTAALDLGIDFLDTADVYGLGKSETIIGSFIRGNADKFTIATKGSIWRDPETGERGIRNDAPYLRECLEKSLSRLGVDHVALYYVHRRNPEIEIEELMETLLAFKKEGKIGGIGFSEISPASLRRAAAVGT</sequence>
<dbReference type="SUPFAM" id="SSF51430">
    <property type="entry name" value="NAD(P)-linked oxidoreductase"/>
    <property type="match status" value="1"/>
</dbReference>
<dbReference type="EMBL" id="OB713608">
    <property type="protein sequence ID" value="CAD7239007.1"/>
    <property type="molecule type" value="Genomic_DNA"/>
</dbReference>
<dbReference type="PANTHER" id="PTHR43625">
    <property type="entry name" value="AFLATOXIN B1 ALDEHYDE REDUCTASE"/>
    <property type="match status" value="1"/>
</dbReference>
<accession>A0A7R8WVK1</accession>
<proteinExistence type="predicted"/>
<feature type="domain" description="NADP-dependent oxidoreductase" evidence="2">
    <location>
        <begin position="16"/>
        <end position="164"/>
    </location>
</feature>
<organism evidence="3">
    <name type="scientific">Cyprideis torosa</name>
    <dbReference type="NCBI Taxonomy" id="163714"/>
    <lineage>
        <taxon>Eukaryota</taxon>
        <taxon>Metazoa</taxon>
        <taxon>Ecdysozoa</taxon>
        <taxon>Arthropoda</taxon>
        <taxon>Crustacea</taxon>
        <taxon>Oligostraca</taxon>
        <taxon>Ostracoda</taxon>
        <taxon>Podocopa</taxon>
        <taxon>Podocopida</taxon>
        <taxon>Cytherocopina</taxon>
        <taxon>Cytheroidea</taxon>
        <taxon>Cytherideidae</taxon>
        <taxon>Cyprideis</taxon>
    </lineage>
</organism>
<dbReference type="GO" id="GO:0005737">
    <property type="term" value="C:cytoplasm"/>
    <property type="evidence" value="ECO:0007669"/>
    <property type="project" value="TreeGrafter"/>
</dbReference>
<dbReference type="Gene3D" id="3.20.20.100">
    <property type="entry name" value="NADP-dependent oxidoreductase domain"/>
    <property type="match status" value="1"/>
</dbReference>
<dbReference type="AlphaFoldDB" id="A0A7R8WVK1"/>
<evidence type="ECO:0000259" key="2">
    <source>
        <dbReference type="Pfam" id="PF00248"/>
    </source>
</evidence>
<reference evidence="3" key="1">
    <citation type="submission" date="2020-11" db="EMBL/GenBank/DDBJ databases">
        <authorList>
            <person name="Tran Van P."/>
        </authorList>
    </citation>
    <scope>NUCLEOTIDE SEQUENCE</scope>
</reference>
<feature type="non-terminal residue" evidence="3">
    <location>
        <position position="169"/>
    </location>
</feature>
<dbReference type="InterPro" id="IPR023210">
    <property type="entry name" value="NADP_OxRdtase_dom"/>
</dbReference>